<proteinExistence type="predicted"/>
<dbReference type="InterPro" id="IPR036866">
    <property type="entry name" value="RibonucZ/Hydroxyglut_hydro"/>
</dbReference>
<accession>A0A511W0H8</accession>
<dbReference type="PANTHER" id="PTHR42951">
    <property type="entry name" value="METALLO-BETA-LACTAMASE DOMAIN-CONTAINING"/>
    <property type="match status" value="1"/>
</dbReference>
<dbReference type="InterPro" id="IPR001279">
    <property type="entry name" value="Metallo-B-lactamas"/>
</dbReference>
<protein>
    <submittedName>
        <fullName evidence="2">MBL fold metallo-hydrolase</fullName>
    </submittedName>
</protein>
<reference evidence="2 3" key="1">
    <citation type="submission" date="2019-07" db="EMBL/GenBank/DDBJ databases">
        <title>Whole genome shotgun sequence of Alkalibacillus haloalkaliphilus NBRC 103110.</title>
        <authorList>
            <person name="Hosoyama A."/>
            <person name="Uohara A."/>
            <person name="Ohji S."/>
            <person name="Ichikawa N."/>
        </authorList>
    </citation>
    <scope>NUCLEOTIDE SEQUENCE [LARGE SCALE GENOMIC DNA]</scope>
    <source>
        <strain evidence="2 3">NBRC 103110</strain>
    </source>
</reference>
<organism evidence="2 3">
    <name type="scientific">Alkalibacillus haloalkaliphilus</name>
    <dbReference type="NCBI Taxonomy" id="94136"/>
    <lineage>
        <taxon>Bacteria</taxon>
        <taxon>Bacillati</taxon>
        <taxon>Bacillota</taxon>
        <taxon>Bacilli</taxon>
        <taxon>Bacillales</taxon>
        <taxon>Bacillaceae</taxon>
        <taxon>Alkalibacillus</taxon>
    </lineage>
</organism>
<dbReference type="Proteomes" id="UP000321440">
    <property type="component" value="Unassembled WGS sequence"/>
</dbReference>
<dbReference type="AlphaFoldDB" id="A0A511W0H8"/>
<dbReference type="CDD" id="cd07726">
    <property type="entry name" value="ST1585-like_MBL-fold"/>
    <property type="match status" value="1"/>
</dbReference>
<dbReference type="SMART" id="SM00849">
    <property type="entry name" value="Lactamase_B"/>
    <property type="match status" value="1"/>
</dbReference>
<feature type="domain" description="Metallo-beta-lactamase" evidence="1">
    <location>
        <begin position="24"/>
        <end position="227"/>
    </location>
</feature>
<dbReference type="SUPFAM" id="SSF56281">
    <property type="entry name" value="Metallo-hydrolase/oxidoreductase"/>
    <property type="match status" value="1"/>
</dbReference>
<dbReference type="InterPro" id="IPR050855">
    <property type="entry name" value="NDM-1-like"/>
</dbReference>
<dbReference type="Pfam" id="PF00753">
    <property type="entry name" value="Lactamase_B"/>
    <property type="match status" value="1"/>
</dbReference>
<evidence type="ECO:0000313" key="3">
    <source>
        <dbReference type="Proteomes" id="UP000321440"/>
    </source>
</evidence>
<evidence type="ECO:0000259" key="1">
    <source>
        <dbReference type="SMART" id="SM00849"/>
    </source>
</evidence>
<gene>
    <name evidence="2" type="ORF">AHA02nite_03320</name>
</gene>
<sequence>MSKPIGLSNGVSLIDVYDLGLPKRTGSYVIHDEELTVIETSASPSVPYLLEGLKQLDLKPEDVKHIIVTHVHLDHAGGVGLFLESCPNATVHVHPRGRRHLADPSKLIQGARAVYGDKFDKLFDPIVPVPEARLQEQEDGSQLKLQDRELTFYDTPGHAKHHFSIHDSKSNSIFTGDTIGVYYPDLLEFDEELILPSTSPNQFDPESMLESLSRIERLKVNAINFGHFGQSTNPELVYKQIRNWLPQFLEVSEAALVEQKDADLEKQIAAVKSALFKLVSSHLDQLGVPREHKVYQFINMDVDVCALGIVDYIAKVKS</sequence>
<keyword evidence="3" id="KW-1185">Reference proteome</keyword>
<dbReference type="InterPro" id="IPR037482">
    <property type="entry name" value="ST1585_MBL-fold"/>
</dbReference>
<comment type="caution">
    <text evidence="2">The sequence shown here is derived from an EMBL/GenBank/DDBJ whole genome shotgun (WGS) entry which is preliminary data.</text>
</comment>
<name>A0A511W0H8_9BACI</name>
<keyword evidence="2" id="KW-0378">Hydrolase</keyword>
<dbReference type="OrthoDB" id="9761531at2"/>
<dbReference type="PANTHER" id="PTHR42951:SF22">
    <property type="entry name" value="METALLO BETA-LACTAMASE SUPERFAMILY LIPOPROTEIN"/>
    <property type="match status" value="1"/>
</dbReference>
<dbReference type="EMBL" id="BJYA01000001">
    <property type="protein sequence ID" value="GEN44556.1"/>
    <property type="molecule type" value="Genomic_DNA"/>
</dbReference>
<dbReference type="Gene3D" id="3.60.15.10">
    <property type="entry name" value="Ribonuclease Z/Hydroxyacylglutathione hydrolase-like"/>
    <property type="match status" value="1"/>
</dbReference>
<evidence type="ECO:0000313" key="2">
    <source>
        <dbReference type="EMBL" id="GEN44556.1"/>
    </source>
</evidence>
<dbReference type="RefSeq" id="WP_146813728.1">
    <property type="nucleotide sequence ID" value="NZ_BJYA01000001.1"/>
</dbReference>
<dbReference type="GO" id="GO:0016787">
    <property type="term" value="F:hydrolase activity"/>
    <property type="evidence" value="ECO:0007669"/>
    <property type="project" value="UniProtKB-KW"/>
</dbReference>